<dbReference type="Gene3D" id="3.30.2010.10">
    <property type="entry name" value="Metalloproteases ('zincins'), catalytic domain"/>
    <property type="match status" value="1"/>
</dbReference>
<sequence>MPLTTIAGLEIDLVRKRMRSLRLTVYAGGRIRVAVPLHTPAAAVEEFVQARHAWIQKHQQQFATRAPRPSLQYVSGEQHPFLGRLHELQVTTAPGRPRAWLDEATAQLHLHVPSESTSAQRAAVLAAWYRQQLKQRIPGLLQHWEPVVGRQAASWGVKQMRTRWGTCNIGARRIWLNLELIKRPLPCLEYVVVHELTHLHERLHNARFWGLLDQFMPDWRTHKNELNQVLLGPSSHPDAD</sequence>
<reference evidence="2 3" key="1">
    <citation type="submission" date="2018-12" db="EMBL/GenBank/DDBJ databases">
        <authorList>
            <person name="Feng G."/>
            <person name="Zhu H."/>
        </authorList>
    </citation>
    <scope>NUCLEOTIDE SEQUENCE [LARGE SCALE GENOMIC DNA]</scope>
    <source>
        <strain evidence="2 3">9PBR-2</strain>
    </source>
</reference>
<keyword evidence="3" id="KW-1185">Reference proteome</keyword>
<name>A0A3R9NC99_9BACT</name>
<gene>
    <name evidence="2" type="ORF">EI290_19090</name>
</gene>
<evidence type="ECO:0000313" key="3">
    <source>
        <dbReference type="Proteomes" id="UP000280066"/>
    </source>
</evidence>
<dbReference type="CDD" id="cd07344">
    <property type="entry name" value="M48_yhfN_like"/>
    <property type="match status" value="1"/>
</dbReference>
<feature type="domain" description="YgjP-like metallopeptidase" evidence="1">
    <location>
        <begin position="19"/>
        <end position="228"/>
    </location>
</feature>
<dbReference type="EMBL" id="RWIS01000015">
    <property type="protein sequence ID" value="RSK24761.1"/>
    <property type="molecule type" value="Genomic_DNA"/>
</dbReference>
<dbReference type="Proteomes" id="UP000280066">
    <property type="component" value="Unassembled WGS sequence"/>
</dbReference>
<dbReference type="RefSeq" id="WP_125433267.1">
    <property type="nucleotide sequence ID" value="NZ_RWIS01000015.1"/>
</dbReference>
<dbReference type="PANTHER" id="PTHR30399">
    <property type="entry name" value="UNCHARACTERIZED PROTEIN YGJP"/>
    <property type="match status" value="1"/>
</dbReference>
<dbReference type="OrthoDB" id="9811177at2"/>
<dbReference type="InterPro" id="IPR053136">
    <property type="entry name" value="UTP_pyrophosphatase-like"/>
</dbReference>
<comment type="caution">
    <text evidence="2">The sequence shown here is derived from an EMBL/GenBank/DDBJ whole genome shotgun (WGS) entry which is preliminary data.</text>
</comment>
<dbReference type="AlphaFoldDB" id="A0A3R9NC99"/>
<dbReference type="PANTHER" id="PTHR30399:SF1">
    <property type="entry name" value="UTP PYROPHOSPHATASE"/>
    <property type="match status" value="1"/>
</dbReference>
<evidence type="ECO:0000313" key="2">
    <source>
        <dbReference type="EMBL" id="RSK24761.1"/>
    </source>
</evidence>
<proteinExistence type="predicted"/>
<dbReference type="Pfam" id="PF01863">
    <property type="entry name" value="YgjP-like"/>
    <property type="match status" value="1"/>
</dbReference>
<evidence type="ECO:0000259" key="1">
    <source>
        <dbReference type="Pfam" id="PF01863"/>
    </source>
</evidence>
<dbReference type="InterPro" id="IPR002725">
    <property type="entry name" value="YgjP-like_metallopeptidase"/>
</dbReference>
<protein>
    <submittedName>
        <fullName evidence="2">M48 family peptidase</fullName>
    </submittedName>
</protein>
<organism evidence="2 3">
    <name type="scientific">Hymenobacter metallilatus</name>
    <dbReference type="NCBI Taxonomy" id="2493666"/>
    <lineage>
        <taxon>Bacteria</taxon>
        <taxon>Pseudomonadati</taxon>
        <taxon>Bacteroidota</taxon>
        <taxon>Cytophagia</taxon>
        <taxon>Cytophagales</taxon>
        <taxon>Hymenobacteraceae</taxon>
        <taxon>Hymenobacter</taxon>
    </lineage>
</organism>
<accession>A0A3R9NC99</accession>